<reference evidence="1" key="1">
    <citation type="submission" date="2023-07" db="EMBL/GenBank/DDBJ databases">
        <title>draft genome sequence of fig (Ficus carica).</title>
        <authorList>
            <person name="Takahashi T."/>
            <person name="Nishimura K."/>
        </authorList>
    </citation>
    <scope>NUCLEOTIDE SEQUENCE</scope>
</reference>
<comment type="caution">
    <text evidence="1">The sequence shown here is derived from an EMBL/GenBank/DDBJ whole genome shotgun (WGS) entry which is preliminary data.</text>
</comment>
<protein>
    <submittedName>
        <fullName evidence="1">Uncharacterized protein</fullName>
    </submittedName>
</protein>
<evidence type="ECO:0000313" key="1">
    <source>
        <dbReference type="EMBL" id="GMN26859.1"/>
    </source>
</evidence>
<gene>
    <name evidence="1" type="ORF">TIFTF001_001465</name>
</gene>
<proteinExistence type="predicted"/>
<name>A0AA88D4P2_FICCA</name>
<dbReference type="Proteomes" id="UP001187192">
    <property type="component" value="Unassembled WGS sequence"/>
</dbReference>
<sequence length="193" mass="22302">MKKRMGFALRSKVDLDQHLIRPGDKFLGFMWKTRESYIRLGLRVEKLTISMAPADNLDPQTLSSSIKDWINFVFATDNNLKELKISSYNLKKSYFPLNLRPSNTLTTYYPQNSSPFLKSLSLIACAGLENLEISGLVNITSVSIRSCRSLKRFVSLELLELNLSVFHSQERLIFTILTKLEHLHQMTWYAHNE</sequence>
<dbReference type="AlphaFoldDB" id="A0AA88D4P2"/>
<organism evidence="1 2">
    <name type="scientific">Ficus carica</name>
    <name type="common">Common fig</name>
    <dbReference type="NCBI Taxonomy" id="3494"/>
    <lineage>
        <taxon>Eukaryota</taxon>
        <taxon>Viridiplantae</taxon>
        <taxon>Streptophyta</taxon>
        <taxon>Embryophyta</taxon>
        <taxon>Tracheophyta</taxon>
        <taxon>Spermatophyta</taxon>
        <taxon>Magnoliopsida</taxon>
        <taxon>eudicotyledons</taxon>
        <taxon>Gunneridae</taxon>
        <taxon>Pentapetalae</taxon>
        <taxon>rosids</taxon>
        <taxon>fabids</taxon>
        <taxon>Rosales</taxon>
        <taxon>Moraceae</taxon>
        <taxon>Ficeae</taxon>
        <taxon>Ficus</taxon>
    </lineage>
</organism>
<dbReference type="EMBL" id="BTGU01000001">
    <property type="protein sequence ID" value="GMN26859.1"/>
    <property type="molecule type" value="Genomic_DNA"/>
</dbReference>
<evidence type="ECO:0000313" key="2">
    <source>
        <dbReference type="Proteomes" id="UP001187192"/>
    </source>
</evidence>
<accession>A0AA88D4P2</accession>
<keyword evidence="2" id="KW-1185">Reference proteome</keyword>